<evidence type="ECO:0000313" key="7">
    <source>
        <dbReference type="EMBL" id="PKG22332.1"/>
    </source>
</evidence>
<dbReference type="Pfam" id="PF13545">
    <property type="entry name" value="HTH_Crp_2"/>
    <property type="match status" value="1"/>
</dbReference>
<evidence type="ECO:0000259" key="6">
    <source>
        <dbReference type="PROSITE" id="PS51063"/>
    </source>
</evidence>
<evidence type="ECO:0000256" key="4">
    <source>
        <dbReference type="ARBA" id="ARBA00023163"/>
    </source>
</evidence>
<evidence type="ECO:0000313" key="8">
    <source>
        <dbReference type="Proteomes" id="UP000233375"/>
    </source>
</evidence>
<protein>
    <submittedName>
        <fullName evidence="7">Crp/Fnr family transcriptional regulator</fullName>
    </submittedName>
</protein>
<dbReference type="PANTHER" id="PTHR24567">
    <property type="entry name" value="CRP FAMILY TRANSCRIPTIONAL REGULATORY PROTEIN"/>
    <property type="match status" value="1"/>
</dbReference>
<dbReference type="AlphaFoldDB" id="A0A2N0YYK3"/>
<evidence type="ECO:0000256" key="3">
    <source>
        <dbReference type="ARBA" id="ARBA00023159"/>
    </source>
</evidence>
<feature type="domain" description="HTH crp-type" evidence="6">
    <location>
        <begin position="146"/>
        <end position="217"/>
    </location>
</feature>
<sequence>MKNLEIINTYLRKYKIESVFPEEVQHLLSLDNFAEGEVICSQGQLAKNLYILVEGKIKVYTTSAEGRTLILSFKNPVEIIGDIEYIRGIDIINTVEAVSAVSMISVPYAVLKKYAKDHAPLLNFLLDIITEKFQLKNSSLTFNLFYPVEVRLASYLLSVSSQEMESPDGEKGSMVHIRDAANLIGTSYRHVNRVIQKFLADGLIERQRGSIYVKSREGLKRLAGDNIYE</sequence>
<dbReference type="EMBL" id="PISE01000044">
    <property type="protein sequence ID" value="PKG22332.1"/>
    <property type="molecule type" value="Genomic_DNA"/>
</dbReference>
<dbReference type="InterPro" id="IPR000595">
    <property type="entry name" value="cNMP-bd_dom"/>
</dbReference>
<dbReference type="InterPro" id="IPR050397">
    <property type="entry name" value="Env_Response_Regulators"/>
</dbReference>
<gene>
    <name evidence="7" type="ORF">CWS01_18080</name>
</gene>
<dbReference type="InterPro" id="IPR014710">
    <property type="entry name" value="RmlC-like_jellyroll"/>
</dbReference>
<dbReference type="InterPro" id="IPR018490">
    <property type="entry name" value="cNMP-bd_dom_sf"/>
</dbReference>
<keyword evidence="4" id="KW-0804">Transcription</keyword>
<dbReference type="GO" id="GO:0005829">
    <property type="term" value="C:cytosol"/>
    <property type="evidence" value="ECO:0007669"/>
    <property type="project" value="TreeGrafter"/>
</dbReference>
<dbReference type="InterPro" id="IPR018488">
    <property type="entry name" value="cNMP-bd_CS"/>
</dbReference>
<dbReference type="PROSITE" id="PS51063">
    <property type="entry name" value="HTH_CRP_2"/>
    <property type="match status" value="1"/>
</dbReference>
<dbReference type="Proteomes" id="UP000233375">
    <property type="component" value="Unassembled WGS sequence"/>
</dbReference>
<keyword evidence="3" id="KW-0010">Activator</keyword>
<proteinExistence type="predicted"/>
<evidence type="ECO:0000256" key="2">
    <source>
        <dbReference type="ARBA" id="ARBA00023125"/>
    </source>
</evidence>
<keyword evidence="8" id="KW-1185">Reference proteome</keyword>
<dbReference type="Gene3D" id="2.60.120.10">
    <property type="entry name" value="Jelly Rolls"/>
    <property type="match status" value="1"/>
</dbReference>
<dbReference type="PROSITE" id="PS00888">
    <property type="entry name" value="CNMP_BINDING_1"/>
    <property type="match status" value="1"/>
</dbReference>
<feature type="domain" description="Cyclic nucleotide-binding" evidence="5">
    <location>
        <begin position="23"/>
        <end position="113"/>
    </location>
</feature>
<keyword evidence="2" id="KW-0238">DNA-binding</keyword>
<evidence type="ECO:0000259" key="5">
    <source>
        <dbReference type="PROSITE" id="PS50042"/>
    </source>
</evidence>
<dbReference type="PANTHER" id="PTHR24567:SF26">
    <property type="entry name" value="REGULATORY PROTEIN YEIL"/>
    <property type="match status" value="1"/>
</dbReference>
<dbReference type="PROSITE" id="PS50042">
    <property type="entry name" value="CNMP_BINDING_3"/>
    <property type="match status" value="1"/>
</dbReference>
<accession>A0A2N0YYK3</accession>
<comment type="caution">
    <text evidence="7">The sequence shown here is derived from an EMBL/GenBank/DDBJ whole genome shotgun (WGS) entry which is preliminary data.</text>
</comment>
<dbReference type="SMART" id="SM00100">
    <property type="entry name" value="cNMP"/>
    <property type="match status" value="1"/>
</dbReference>
<dbReference type="SUPFAM" id="SSF46785">
    <property type="entry name" value="Winged helix' DNA-binding domain"/>
    <property type="match status" value="1"/>
</dbReference>
<reference evidence="7 8" key="1">
    <citation type="journal article" date="2003" name="Int. J. Syst. Evol. Microbiol.">
        <title>Bacillus nealsonii sp. nov., isolated from a spacecraft-assembly facility, whose spores are gamma-radiation resistant.</title>
        <authorList>
            <person name="Venkateswaran K."/>
            <person name="Kempf M."/>
            <person name="Chen F."/>
            <person name="Satomi M."/>
            <person name="Nicholson W."/>
            <person name="Kern R."/>
        </authorList>
    </citation>
    <scope>NUCLEOTIDE SEQUENCE [LARGE SCALE GENOMIC DNA]</scope>
    <source>
        <strain evidence="7 8">FO-92</strain>
    </source>
</reference>
<dbReference type="GO" id="GO:0003677">
    <property type="term" value="F:DNA binding"/>
    <property type="evidence" value="ECO:0007669"/>
    <property type="project" value="UniProtKB-KW"/>
</dbReference>
<dbReference type="InterPro" id="IPR036390">
    <property type="entry name" value="WH_DNA-bd_sf"/>
</dbReference>
<name>A0A2N0YYK3_9BACI</name>
<evidence type="ECO:0000256" key="1">
    <source>
        <dbReference type="ARBA" id="ARBA00023015"/>
    </source>
</evidence>
<dbReference type="RefSeq" id="WP_101178594.1">
    <property type="nucleotide sequence ID" value="NZ_PISE01000044.1"/>
</dbReference>
<dbReference type="CDD" id="cd00038">
    <property type="entry name" value="CAP_ED"/>
    <property type="match status" value="1"/>
</dbReference>
<dbReference type="InterPro" id="IPR012318">
    <property type="entry name" value="HTH_CRP"/>
</dbReference>
<keyword evidence="1" id="KW-0805">Transcription regulation</keyword>
<dbReference type="OrthoDB" id="581021at2"/>
<dbReference type="Pfam" id="PF00027">
    <property type="entry name" value="cNMP_binding"/>
    <property type="match status" value="1"/>
</dbReference>
<organism evidence="7 8">
    <name type="scientific">Niallia nealsonii</name>
    <dbReference type="NCBI Taxonomy" id="115979"/>
    <lineage>
        <taxon>Bacteria</taxon>
        <taxon>Bacillati</taxon>
        <taxon>Bacillota</taxon>
        <taxon>Bacilli</taxon>
        <taxon>Bacillales</taxon>
        <taxon>Bacillaceae</taxon>
        <taxon>Niallia</taxon>
    </lineage>
</organism>
<dbReference type="GO" id="GO:0003700">
    <property type="term" value="F:DNA-binding transcription factor activity"/>
    <property type="evidence" value="ECO:0007669"/>
    <property type="project" value="TreeGrafter"/>
</dbReference>
<dbReference type="SUPFAM" id="SSF51206">
    <property type="entry name" value="cAMP-binding domain-like"/>
    <property type="match status" value="1"/>
</dbReference>